<dbReference type="Proteomes" id="UP000270530">
    <property type="component" value="Chromosome"/>
</dbReference>
<reference evidence="7" key="1">
    <citation type="submission" date="2018-04" db="EMBL/GenBank/DDBJ databases">
        <authorList>
            <person name="Watanabe M."/>
            <person name="Kojima H."/>
        </authorList>
    </citation>
    <scope>NUCLEOTIDE SEQUENCE [LARGE SCALE GENOMIC DNA]</scope>
    <source>
        <strain evidence="7">Dysh456</strain>
    </source>
</reference>
<dbReference type="OrthoDB" id="3236218at2"/>
<dbReference type="SUPFAM" id="SSF51011">
    <property type="entry name" value="Glycosyl hydrolase domain"/>
    <property type="match status" value="1"/>
</dbReference>
<keyword evidence="2" id="KW-0378">Hydrolase</keyword>
<dbReference type="InterPro" id="IPR006047">
    <property type="entry name" value="GH13_cat_dom"/>
</dbReference>
<dbReference type="NCBIfam" id="TIGR02100">
    <property type="entry name" value="glgX_debranch"/>
    <property type="match status" value="1"/>
</dbReference>
<evidence type="ECO:0000256" key="1">
    <source>
        <dbReference type="ARBA" id="ARBA00008061"/>
    </source>
</evidence>
<feature type="domain" description="Glycosyl hydrolase family 13 catalytic" evidence="5">
    <location>
        <begin position="178"/>
        <end position="585"/>
    </location>
</feature>
<dbReference type="Gene3D" id="2.60.40.10">
    <property type="entry name" value="Immunoglobulins"/>
    <property type="match status" value="1"/>
</dbReference>
<accession>A0A2Z6E1E9</accession>
<dbReference type="AlphaFoldDB" id="A0A2Z6E1E9"/>
<dbReference type="Gene3D" id="3.20.20.80">
    <property type="entry name" value="Glycosidases"/>
    <property type="match status" value="1"/>
</dbReference>
<evidence type="ECO:0000313" key="6">
    <source>
        <dbReference type="EMBL" id="BBD78792.1"/>
    </source>
</evidence>
<sequence>MAANHRARLREGLPFPLGATWDGKGTNFALFSAHASKVELCLFDPKGKQEIERIELPEYTDQIWHGYLPDLGPGTVYGYRVYGPYEPKAGHRFNPNKLLLDPYALGHTGELTWHPAVFGYQMETGDDLTFDERDSAPYMPKCVVVDPNFDWAGRPGRDWRSGQRGKLLVPYDRTIVYEMHVRGYTKLHPAVPEALRGTYVGLGTPEVIDYIKSLGVTSVELLPVHTFINDSHLLEKGLTNYWGYNSIGFFAPETRYAHEPEQTLREFKEMVARFHEAGLEVILDVVYNHTAEGNEKGPTLSFKGIDNASYYRLLPDQPRYYINDTGTGNTLNVSHRRVMQMVMDSLRYWVEQTHVDGFRFDLGTILAREPNGFDNQSGFLKACCQDPILSAVKLIAEPWDCGPGGYQVGGFPPGWCEWNDKFRDTVRDYWRGQASAAALAPRLCASGDIFNYEGRRPWASVNFITAHDGFTLNDLVTYNDKHNEANGENNQDGSSDNRSWNCGAEGPTDDPEINALRMRQMRNLLGTLLLSQGMPMLLAGDEFARTQQGNNNAYCQDNEINWLNWDIKDKGKELIRYVQQLTQLRHRYPILRRNRFLSGEYNEELGIKDVTWINADGNEMQPEHWNDGNMKCFGMLLDGRAQVSGIRQRGQDATLLLVQNAHHDLVNFQLPEVAGGAGWRCLIDTNRQGPADEAKFDFGATYGVTGRSLLLFELIGQADYQTARSAQGKTGFTLTPRSGNTSLQPGPQ</sequence>
<reference evidence="7" key="2">
    <citation type="submission" date="2018-06" db="EMBL/GenBank/DDBJ databases">
        <title>Genome sequence of Rhodanobacteraceae bacterium strain Dysh456.</title>
        <authorList>
            <person name="Fukui M."/>
        </authorList>
    </citation>
    <scope>NUCLEOTIDE SEQUENCE [LARGE SCALE GENOMIC DNA]</scope>
    <source>
        <strain evidence="7">Dysh456</strain>
    </source>
</reference>
<evidence type="ECO:0000256" key="3">
    <source>
        <dbReference type="ARBA" id="ARBA00023295"/>
    </source>
</evidence>
<dbReference type="InterPro" id="IPR004193">
    <property type="entry name" value="Glyco_hydro_13_N"/>
</dbReference>
<evidence type="ECO:0000259" key="5">
    <source>
        <dbReference type="SMART" id="SM00642"/>
    </source>
</evidence>
<comment type="similarity">
    <text evidence="1">Belongs to the glycosyl hydrolase 13 family.</text>
</comment>
<dbReference type="InterPro" id="IPR013780">
    <property type="entry name" value="Glyco_hydro_b"/>
</dbReference>
<keyword evidence="7" id="KW-1185">Reference proteome</keyword>
<dbReference type="PANTHER" id="PTHR43002">
    <property type="entry name" value="GLYCOGEN DEBRANCHING ENZYME"/>
    <property type="match status" value="1"/>
</dbReference>
<dbReference type="SUPFAM" id="SSF81296">
    <property type="entry name" value="E set domains"/>
    <property type="match status" value="1"/>
</dbReference>
<feature type="region of interest" description="Disordered" evidence="4">
    <location>
        <begin position="729"/>
        <end position="748"/>
    </location>
</feature>
<evidence type="ECO:0000256" key="4">
    <source>
        <dbReference type="SAM" id="MobiDB-lite"/>
    </source>
</evidence>
<dbReference type="Gene3D" id="2.60.40.1180">
    <property type="entry name" value="Golgi alpha-mannosidase II"/>
    <property type="match status" value="1"/>
</dbReference>
<evidence type="ECO:0000313" key="7">
    <source>
        <dbReference type="Proteomes" id="UP000270530"/>
    </source>
</evidence>
<feature type="compositionally biased region" description="Polar residues" evidence="4">
    <location>
        <begin position="486"/>
        <end position="500"/>
    </location>
</feature>
<dbReference type="InterPro" id="IPR044505">
    <property type="entry name" value="GlgX_Isoamylase_N_E_set"/>
</dbReference>
<dbReference type="InterPro" id="IPR011837">
    <property type="entry name" value="Glycogen_debranch_GlgX"/>
</dbReference>
<dbReference type="EMBL" id="AP018560">
    <property type="protein sequence ID" value="BBD78792.1"/>
    <property type="molecule type" value="Genomic_DNA"/>
</dbReference>
<gene>
    <name evidence="6" type="ORF">ALSL_0118</name>
</gene>
<dbReference type="InterPro" id="IPR017853">
    <property type="entry name" value="GH"/>
</dbReference>
<keyword evidence="3" id="KW-0326">Glycosidase</keyword>
<organism evidence="6 7">
    <name type="scientific">Aerosticca soli</name>
    <dbReference type="NCBI Taxonomy" id="2010829"/>
    <lineage>
        <taxon>Bacteria</taxon>
        <taxon>Pseudomonadati</taxon>
        <taxon>Pseudomonadota</taxon>
        <taxon>Gammaproteobacteria</taxon>
        <taxon>Lysobacterales</taxon>
        <taxon>Rhodanobacteraceae</taxon>
        <taxon>Aerosticca</taxon>
    </lineage>
</organism>
<dbReference type="Pfam" id="PF02922">
    <property type="entry name" value="CBM_48"/>
    <property type="match status" value="1"/>
</dbReference>
<name>A0A2Z6E1E9_9GAMM</name>
<feature type="region of interest" description="Disordered" evidence="4">
    <location>
        <begin position="482"/>
        <end position="511"/>
    </location>
</feature>
<dbReference type="InterPro" id="IPR013783">
    <property type="entry name" value="Ig-like_fold"/>
</dbReference>
<dbReference type="SMART" id="SM00642">
    <property type="entry name" value="Aamy"/>
    <property type="match status" value="1"/>
</dbReference>
<dbReference type="GO" id="GO:0005980">
    <property type="term" value="P:glycogen catabolic process"/>
    <property type="evidence" value="ECO:0007669"/>
    <property type="project" value="InterPro"/>
</dbReference>
<evidence type="ECO:0000256" key="2">
    <source>
        <dbReference type="ARBA" id="ARBA00022801"/>
    </source>
</evidence>
<dbReference type="SUPFAM" id="SSF51445">
    <property type="entry name" value="(Trans)glycosidases"/>
    <property type="match status" value="1"/>
</dbReference>
<dbReference type="Pfam" id="PF00128">
    <property type="entry name" value="Alpha-amylase"/>
    <property type="match status" value="1"/>
</dbReference>
<protein>
    <submittedName>
        <fullName evidence="6">Glycogen debranching enzyme</fullName>
    </submittedName>
</protein>
<dbReference type="GO" id="GO:0004135">
    <property type="term" value="F:amylo-alpha-1,6-glucosidase activity"/>
    <property type="evidence" value="ECO:0007669"/>
    <property type="project" value="InterPro"/>
</dbReference>
<dbReference type="KEGG" id="rbd:ALSL_0118"/>
<dbReference type="CDD" id="cd02856">
    <property type="entry name" value="E_set_GDE_Isoamylase_N"/>
    <property type="match status" value="1"/>
</dbReference>
<dbReference type="RefSeq" id="WP_126535661.1">
    <property type="nucleotide sequence ID" value="NZ_AP018560.1"/>
</dbReference>
<proteinExistence type="inferred from homology"/>
<dbReference type="InterPro" id="IPR014756">
    <property type="entry name" value="Ig_E-set"/>
</dbReference>
<dbReference type="CDD" id="cd11326">
    <property type="entry name" value="AmyAc_Glg_debranch"/>
    <property type="match status" value="1"/>
</dbReference>